<dbReference type="EMBL" id="CP018866">
    <property type="protein sequence ID" value="AST92057.1"/>
    <property type="molecule type" value="Genomic_DNA"/>
</dbReference>
<keyword evidence="6" id="KW-0145">Chemotaxis</keyword>
<dbReference type="Pfam" id="PF02050">
    <property type="entry name" value="FliJ"/>
    <property type="match status" value="1"/>
</dbReference>
<evidence type="ECO:0000256" key="6">
    <source>
        <dbReference type="ARBA" id="ARBA00022500"/>
    </source>
</evidence>
<proteinExistence type="inferred from homology"/>
<keyword evidence="4" id="KW-0813">Transport</keyword>
<accession>A0A223KRN8</accession>
<dbReference type="GO" id="GO:0005886">
    <property type="term" value="C:plasma membrane"/>
    <property type="evidence" value="ECO:0007669"/>
    <property type="project" value="UniProtKB-SubCell"/>
</dbReference>
<dbReference type="GO" id="GO:0044781">
    <property type="term" value="P:bacterial-type flagellum organization"/>
    <property type="evidence" value="ECO:0007669"/>
    <property type="project" value="UniProtKB-KW"/>
</dbReference>
<dbReference type="Gene3D" id="1.10.287.1700">
    <property type="match status" value="1"/>
</dbReference>
<reference evidence="11 12" key="1">
    <citation type="submission" date="2016-12" db="EMBL/GenBank/DDBJ databases">
        <title>The whole genome sequencing and assembly of Bacillus cohnii DSM 6307T strain.</title>
        <authorList>
            <person name="Lee Y.-J."/>
            <person name="Yi H."/>
            <person name="Bahn Y.-S."/>
            <person name="Kim J.F."/>
            <person name="Lee D.-W."/>
        </authorList>
    </citation>
    <scope>NUCLEOTIDE SEQUENCE [LARGE SCALE GENOMIC DNA]</scope>
    <source>
        <strain evidence="11 12">DSM 6307</strain>
    </source>
</reference>
<evidence type="ECO:0000256" key="9">
    <source>
        <dbReference type="ARBA" id="ARBA00023136"/>
    </source>
</evidence>
<keyword evidence="8" id="KW-0653">Protein transport</keyword>
<organism evidence="11 12">
    <name type="scientific">Sutcliffiella cohnii</name>
    <dbReference type="NCBI Taxonomy" id="33932"/>
    <lineage>
        <taxon>Bacteria</taxon>
        <taxon>Bacillati</taxon>
        <taxon>Bacillota</taxon>
        <taxon>Bacilli</taxon>
        <taxon>Bacillales</taxon>
        <taxon>Bacillaceae</taxon>
        <taxon>Sutcliffiella</taxon>
    </lineage>
</organism>
<gene>
    <name evidence="11" type="ORF">BC6307_12595</name>
</gene>
<keyword evidence="7" id="KW-1005">Bacterial flagellum biogenesis</keyword>
<evidence type="ECO:0000256" key="10">
    <source>
        <dbReference type="ARBA" id="ARBA00023225"/>
    </source>
</evidence>
<dbReference type="KEGG" id="bcoh:BC6307_12595"/>
<dbReference type="RefSeq" id="WP_066413382.1">
    <property type="nucleotide sequence ID" value="NZ_CP018866.1"/>
</dbReference>
<evidence type="ECO:0000256" key="1">
    <source>
        <dbReference type="ARBA" id="ARBA00004413"/>
    </source>
</evidence>
<dbReference type="InterPro" id="IPR053716">
    <property type="entry name" value="Flag_assembly_chemotaxis_eff"/>
</dbReference>
<comment type="subcellular location">
    <subcellularLocation>
        <location evidence="1">Cell membrane</location>
        <topology evidence="1">Peripheral membrane protein</topology>
        <orientation evidence="1">Cytoplasmic side</orientation>
    </subcellularLocation>
</comment>
<sequence length="149" mass="17847">MNDKLYKLQNILKIKQSEKNVIHSEYKEAIEQFEKEGNQLYSLLKKKEDLEESIHNRISTGIKVEQLMQQQYFVTNLEKSLLIQQRKVSHARAFMNLKEEKLKEQAVECKKYEKLVQNYTSMIQEKAKKLDIQFLDELSILQFTHQPNR</sequence>
<evidence type="ECO:0000256" key="3">
    <source>
        <dbReference type="ARBA" id="ARBA00020392"/>
    </source>
</evidence>
<dbReference type="GO" id="GO:0009288">
    <property type="term" value="C:bacterial-type flagellum"/>
    <property type="evidence" value="ECO:0007669"/>
    <property type="project" value="InterPro"/>
</dbReference>
<keyword evidence="11" id="KW-0966">Cell projection</keyword>
<evidence type="ECO:0000313" key="12">
    <source>
        <dbReference type="Proteomes" id="UP000215224"/>
    </source>
</evidence>
<evidence type="ECO:0000256" key="7">
    <source>
        <dbReference type="ARBA" id="ARBA00022795"/>
    </source>
</evidence>
<dbReference type="NCBIfam" id="TIGR02473">
    <property type="entry name" value="flagell_FliJ"/>
    <property type="match status" value="1"/>
</dbReference>
<dbReference type="InterPro" id="IPR012823">
    <property type="entry name" value="Flagell_FliJ"/>
</dbReference>
<comment type="similarity">
    <text evidence="2">Belongs to the FliJ family.</text>
</comment>
<dbReference type="AlphaFoldDB" id="A0A223KRN8"/>
<name>A0A223KRN8_9BACI</name>
<keyword evidence="11" id="KW-0282">Flagellum</keyword>
<evidence type="ECO:0000313" key="11">
    <source>
        <dbReference type="EMBL" id="AST92057.1"/>
    </source>
</evidence>
<protein>
    <recommendedName>
        <fullName evidence="3">Flagellar FliJ protein</fullName>
    </recommendedName>
</protein>
<evidence type="ECO:0000256" key="8">
    <source>
        <dbReference type="ARBA" id="ARBA00022927"/>
    </source>
</evidence>
<dbReference type="GO" id="GO:0006935">
    <property type="term" value="P:chemotaxis"/>
    <property type="evidence" value="ECO:0007669"/>
    <property type="project" value="UniProtKB-KW"/>
</dbReference>
<dbReference type="Proteomes" id="UP000215224">
    <property type="component" value="Chromosome"/>
</dbReference>
<evidence type="ECO:0000256" key="2">
    <source>
        <dbReference type="ARBA" id="ARBA00010004"/>
    </source>
</evidence>
<keyword evidence="12" id="KW-1185">Reference proteome</keyword>
<keyword evidence="10" id="KW-1006">Bacterial flagellum protein export</keyword>
<keyword evidence="5" id="KW-1003">Cell membrane</keyword>
<dbReference type="STRING" id="1314751.GCA_001591425_01181"/>
<evidence type="ECO:0000256" key="5">
    <source>
        <dbReference type="ARBA" id="ARBA00022475"/>
    </source>
</evidence>
<dbReference type="GO" id="GO:0071973">
    <property type="term" value="P:bacterial-type flagellum-dependent cell motility"/>
    <property type="evidence" value="ECO:0007669"/>
    <property type="project" value="InterPro"/>
</dbReference>
<keyword evidence="9" id="KW-0472">Membrane</keyword>
<keyword evidence="11" id="KW-0969">Cilium</keyword>
<dbReference type="GO" id="GO:0015031">
    <property type="term" value="P:protein transport"/>
    <property type="evidence" value="ECO:0007669"/>
    <property type="project" value="UniProtKB-KW"/>
</dbReference>
<evidence type="ECO:0000256" key="4">
    <source>
        <dbReference type="ARBA" id="ARBA00022448"/>
    </source>
</evidence>